<dbReference type="EMBL" id="FSRN01000001">
    <property type="protein sequence ID" value="SIN86996.1"/>
    <property type="molecule type" value="Genomic_DNA"/>
</dbReference>
<dbReference type="OrthoDB" id="2418231at2"/>
<evidence type="ECO:0000256" key="1">
    <source>
        <dbReference type="SAM" id="Coils"/>
    </source>
</evidence>
<name>A0A1N6EVF6_9LACT</name>
<dbReference type="AlphaFoldDB" id="A0A1N6EVF6"/>
<keyword evidence="1" id="KW-0175">Coiled coil</keyword>
<evidence type="ECO:0008006" key="4">
    <source>
        <dbReference type="Google" id="ProtNLM"/>
    </source>
</evidence>
<proteinExistence type="predicted"/>
<gene>
    <name evidence="2" type="ORF">SAMN05878443_0225</name>
</gene>
<accession>A0A1N6EVF6</accession>
<sequence length="106" mass="12006">MAMKILDIPTSSISEVKRSPMEVFQKADKEAAGVYIFNREKVAGVMLTQKQYETLNKEVDSLYDQIADLIAEKRLLNEKVATFSDSEFRGSIANEVPTIDEEDGWE</sequence>
<protein>
    <recommendedName>
        <fullName evidence="4">Antitoxin Phd_YefM, type II toxin-antitoxin system</fullName>
    </recommendedName>
</protein>
<organism evidence="2 3">
    <name type="scientific">Carnobacterium alterfunditum</name>
    <dbReference type="NCBI Taxonomy" id="28230"/>
    <lineage>
        <taxon>Bacteria</taxon>
        <taxon>Bacillati</taxon>
        <taxon>Bacillota</taxon>
        <taxon>Bacilli</taxon>
        <taxon>Lactobacillales</taxon>
        <taxon>Carnobacteriaceae</taxon>
        <taxon>Carnobacterium</taxon>
    </lineage>
</organism>
<dbReference type="RefSeq" id="WP_034546729.1">
    <property type="nucleotide sequence ID" value="NZ_FSRN01000001.1"/>
</dbReference>
<dbReference type="Proteomes" id="UP000184758">
    <property type="component" value="Unassembled WGS sequence"/>
</dbReference>
<dbReference type="STRING" id="28230.SAMN05878443_0225"/>
<keyword evidence="3" id="KW-1185">Reference proteome</keyword>
<feature type="coiled-coil region" evidence="1">
    <location>
        <begin position="45"/>
        <end position="79"/>
    </location>
</feature>
<reference evidence="3" key="1">
    <citation type="submission" date="2016-11" db="EMBL/GenBank/DDBJ databases">
        <authorList>
            <person name="Varghese N."/>
            <person name="Submissions S."/>
        </authorList>
    </citation>
    <scope>NUCLEOTIDE SEQUENCE [LARGE SCALE GENOMIC DNA]</scope>
    <source>
        <strain evidence="3">313</strain>
    </source>
</reference>
<dbReference type="eggNOG" id="ENOG5032YHR">
    <property type="taxonomic scope" value="Bacteria"/>
</dbReference>
<evidence type="ECO:0000313" key="3">
    <source>
        <dbReference type="Proteomes" id="UP000184758"/>
    </source>
</evidence>
<evidence type="ECO:0000313" key="2">
    <source>
        <dbReference type="EMBL" id="SIN86996.1"/>
    </source>
</evidence>